<dbReference type="RefSeq" id="WP_188640795.1">
    <property type="nucleotide sequence ID" value="NZ_BMID01000001.1"/>
</dbReference>
<dbReference type="Pfam" id="PF13527">
    <property type="entry name" value="Acetyltransf_9"/>
    <property type="match status" value="1"/>
</dbReference>
<sequence length="173" mass="18554">MTAITIRPERGSDQSAIHALTEAAFLGMPFADGDEADLVDNLRADGDLTLSLVAEDGERIVGHVAISPVTIEGGARREYGDWYGLGPVSVLPECQREGIGSQLIKRAIADLRLRGANGVVLLGDPDFYGRFGFEHDPALTYPGPPAEYFQRMVLDGSPPKGRVRYARAFGAPG</sequence>
<dbReference type="Gene3D" id="3.40.630.30">
    <property type="match status" value="1"/>
</dbReference>
<reference evidence="5" key="1">
    <citation type="journal article" date="2019" name="Int. J. Syst. Evol. Microbiol.">
        <title>The Global Catalogue of Microorganisms (GCM) 10K type strain sequencing project: providing services to taxonomists for standard genome sequencing and annotation.</title>
        <authorList>
            <consortium name="The Broad Institute Genomics Platform"/>
            <consortium name="The Broad Institute Genome Sequencing Center for Infectious Disease"/>
            <person name="Wu L."/>
            <person name="Ma J."/>
        </authorList>
    </citation>
    <scope>NUCLEOTIDE SEQUENCE [LARGE SCALE GENOMIC DNA]</scope>
    <source>
        <strain evidence="5">CGMCC 1.15297</strain>
    </source>
</reference>
<dbReference type="Proteomes" id="UP000603317">
    <property type="component" value="Unassembled WGS sequence"/>
</dbReference>
<feature type="domain" description="N-acetyltransferase" evidence="3">
    <location>
        <begin position="4"/>
        <end position="157"/>
    </location>
</feature>
<dbReference type="CDD" id="cd04301">
    <property type="entry name" value="NAT_SF"/>
    <property type="match status" value="1"/>
</dbReference>
<evidence type="ECO:0000256" key="1">
    <source>
        <dbReference type="ARBA" id="ARBA00022679"/>
    </source>
</evidence>
<keyword evidence="1" id="KW-0808">Transferase</keyword>
<proteinExistence type="predicted"/>
<keyword evidence="2" id="KW-0012">Acyltransferase</keyword>
<evidence type="ECO:0000313" key="4">
    <source>
        <dbReference type="EMBL" id="GFZ96580.1"/>
    </source>
</evidence>
<comment type="caution">
    <text evidence="4">The sequence shown here is derived from an EMBL/GenBank/DDBJ whole genome shotgun (WGS) entry which is preliminary data.</text>
</comment>
<organism evidence="4 5">
    <name type="scientific">Blastomonas marina</name>
    <dbReference type="NCBI Taxonomy" id="1867408"/>
    <lineage>
        <taxon>Bacteria</taxon>
        <taxon>Pseudomonadati</taxon>
        <taxon>Pseudomonadota</taxon>
        <taxon>Alphaproteobacteria</taxon>
        <taxon>Sphingomonadales</taxon>
        <taxon>Sphingomonadaceae</taxon>
        <taxon>Blastomonas</taxon>
    </lineage>
</organism>
<dbReference type="InterPro" id="IPR016181">
    <property type="entry name" value="Acyl_CoA_acyltransferase"/>
</dbReference>
<dbReference type="SUPFAM" id="SSF55729">
    <property type="entry name" value="Acyl-CoA N-acyltransferases (Nat)"/>
    <property type="match status" value="1"/>
</dbReference>
<dbReference type="InterPro" id="IPR050832">
    <property type="entry name" value="Bact_Acetyltransf"/>
</dbReference>
<evidence type="ECO:0000259" key="3">
    <source>
        <dbReference type="PROSITE" id="PS51186"/>
    </source>
</evidence>
<dbReference type="PANTHER" id="PTHR43877">
    <property type="entry name" value="AMINOALKYLPHOSPHONATE N-ACETYLTRANSFERASE-RELATED-RELATED"/>
    <property type="match status" value="1"/>
</dbReference>
<protein>
    <submittedName>
        <fullName evidence="4">N-acetyltransferase</fullName>
    </submittedName>
</protein>
<accession>A0ABQ1F0X7</accession>
<evidence type="ECO:0000313" key="5">
    <source>
        <dbReference type="Proteomes" id="UP000603317"/>
    </source>
</evidence>
<dbReference type="PROSITE" id="PS51186">
    <property type="entry name" value="GNAT"/>
    <property type="match status" value="1"/>
</dbReference>
<name>A0ABQ1F0X7_9SPHN</name>
<gene>
    <name evidence="4" type="ORF">GCM10010923_00490</name>
</gene>
<dbReference type="EMBL" id="BMID01000001">
    <property type="protein sequence ID" value="GFZ96580.1"/>
    <property type="molecule type" value="Genomic_DNA"/>
</dbReference>
<keyword evidence="5" id="KW-1185">Reference proteome</keyword>
<evidence type="ECO:0000256" key="2">
    <source>
        <dbReference type="ARBA" id="ARBA00023315"/>
    </source>
</evidence>
<dbReference type="InterPro" id="IPR000182">
    <property type="entry name" value="GNAT_dom"/>
</dbReference>